<dbReference type="GO" id="GO:0005886">
    <property type="term" value="C:plasma membrane"/>
    <property type="evidence" value="ECO:0007669"/>
    <property type="project" value="UniProtKB-SubCell"/>
</dbReference>
<dbReference type="PANTHER" id="PTHR34220:SF7">
    <property type="entry name" value="SENSOR HISTIDINE KINASE YPDA"/>
    <property type="match status" value="1"/>
</dbReference>
<feature type="transmembrane region" description="Helical" evidence="15">
    <location>
        <begin position="12"/>
        <end position="28"/>
    </location>
</feature>
<dbReference type="SMART" id="SM00387">
    <property type="entry name" value="HATPase_c"/>
    <property type="match status" value="1"/>
</dbReference>
<keyword evidence="7" id="KW-0547">Nucleotide-binding</keyword>
<dbReference type="PANTHER" id="PTHR34220">
    <property type="entry name" value="SENSOR HISTIDINE KINASE YPDA"/>
    <property type="match status" value="1"/>
</dbReference>
<dbReference type="Pfam" id="PF02518">
    <property type="entry name" value="HATPase_c"/>
    <property type="match status" value="1"/>
</dbReference>
<name>A0A2K4FCN9_9STAP</name>
<evidence type="ECO:0000256" key="3">
    <source>
        <dbReference type="ARBA" id="ARBA00012438"/>
    </source>
</evidence>
<evidence type="ECO:0000256" key="5">
    <source>
        <dbReference type="ARBA" id="ARBA00022679"/>
    </source>
</evidence>
<dbReference type="OrthoDB" id="9776552at2"/>
<evidence type="ECO:0000256" key="1">
    <source>
        <dbReference type="ARBA" id="ARBA00000085"/>
    </source>
</evidence>
<keyword evidence="9" id="KW-0067">ATP-binding</keyword>
<dbReference type="RefSeq" id="WP_103371991.1">
    <property type="nucleotide sequence ID" value="NZ_CBCRVO010000002.1"/>
</dbReference>
<dbReference type="InterPro" id="IPR010559">
    <property type="entry name" value="Sig_transdc_His_kin_internal"/>
</dbReference>
<dbReference type="InterPro" id="IPR003594">
    <property type="entry name" value="HATPase_dom"/>
</dbReference>
<dbReference type="GO" id="GO:0005524">
    <property type="term" value="F:ATP binding"/>
    <property type="evidence" value="ECO:0007669"/>
    <property type="project" value="UniProtKB-KW"/>
</dbReference>
<evidence type="ECO:0000256" key="4">
    <source>
        <dbReference type="ARBA" id="ARBA00022475"/>
    </source>
</evidence>
<dbReference type="Pfam" id="PF07694">
    <property type="entry name" value="5TM-5TMR_LYT"/>
    <property type="match status" value="1"/>
</dbReference>
<evidence type="ECO:0000256" key="8">
    <source>
        <dbReference type="ARBA" id="ARBA00022777"/>
    </source>
</evidence>
<reference evidence="17 18" key="1">
    <citation type="submission" date="2017-08" db="EMBL/GenBank/DDBJ databases">
        <title>Draft genome sequences of 64 type strains of genus Staph aureus.</title>
        <authorList>
            <person name="Cole K."/>
            <person name="Golubchik T."/>
            <person name="Russell J."/>
            <person name="Foster D."/>
            <person name="Llewelyn M."/>
            <person name="Wilson D."/>
            <person name="Crook D."/>
            <person name="Paul J."/>
        </authorList>
    </citation>
    <scope>NUCLEOTIDE SEQUENCE [LARGE SCALE GENOMIC DNA]</scope>
    <source>
        <strain evidence="17 18">DSM 29875</strain>
    </source>
</reference>
<evidence type="ECO:0000256" key="10">
    <source>
        <dbReference type="ARBA" id="ARBA00022989"/>
    </source>
</evidence>
<keyword evidence="5" id="KW-0808">Transferase</keyword>
<dbReference type="Proteomes" id="UP000242712">
    <property type="component" value="Unassembled WGS sequence"/>
</dbReference>
<dbReference type="AlphaFoldDB" id="A0A2K4FCN9"/>
<comment type="catalytic activity">
    <reaction evidence="1">
        <text>ATP + protein L-histidine = ADP + protein N-phospho-L-histidine.</text>
        <dbReference type="EC" id="2.7.13.3"/>
    </reaction>
</comment>
<protein>
    <recommendedName>
        <fullName evidence="3">histidine kinase</fullName>
        <ecNumber evidence="3">2.7.13.3</ecNumber>
    </recommendedName>
    <alternativeName>
        <fullName evidence="13">Autolysin sensor kinase</fullName>
    </alternativeName>
</protein>
<dbReference type="EC" id="2.7.13.3" evidence="3"/>
<feature type="region of interest" description="Disordered" evidence="14">
    <location>
        <begin position="515"/>
        <end position="541"/>
    </location>
</feature>
<keyword evidence="18" id="KW-1185">Reference proteome</keyword>
<evidence type="ECO:0000256" key="15">
    <source>
        <dbReference type="SAM" id="Phobius"/>
    </source>
</evidence>
<feature type="transmembrane region" description="Helical" evidence="15">
    <location>
        <begin position="178"/>
        <end position="206"/>
    </location>
</feature>
<feature type="compositionally biased region" description="Low complexity" evidence="14">
    <location>
        <begin position="529"/>
        <end position="541"/>
    </location>
</feature>
<gene>
    <name evidence="17" type="ORF">CD039_08165</name>
</gene>
<dbReference type="EMBL" id="PPPX01000011">
    <property type="protein sequence ID" value="POA09057.1"/>
    <property type="molecule type" value="Genomic_DNA"/>
</dbReference>
<dbReference type="Gene3D" id="1.10.1760.20">
    <property type="match status" value="1"/>
</dbReference>
<accession>A0A2K4FCN9</accession>
<organism evidence="17 18">
    <name type="scientific">Staphylococcus argensis</name>
    <dbReference type="NCBI Taxonomy" id="1607738"/>
    <lineage>
        <taxon>Bacteria</taxon>
        <taxon>Bacillati</taxon>
        <taxon>Bacillota</taxon>
        <taxon>Bacilli</taxon>
        <taxon>Bacillales</taxon>
        <taxon>Staphylococcaceae</taxon>
        <taxon>Staphylococcus</taxon>
    </lineage>
</organism>
<evidence type="ECO:0000313" key="18">
    <source>
        <dbReference type="Proteomes" id="UP000242712"/>
    </source>
</evidence>
<dbReference type="InterPro" id="IPR011620">
    <property type="entry name" value="Sig_transdc_His_kinase_LytS_TM"/>
</dbReference>
<keyword evidence="6 15" id="KW-0812">Transmembrane</keyword>
<evidence type="ECO:0000256" key="12">
    <source>
        <dbReference type="ARBA" id="ARBA00023136"/>
    </source>
</evidence>
<sequence length="591" mass="66183">MFNLFMLLLERMGLIILLAYILMNINYFKNIMNQREQLHAKVKLIFIFSCFSILSNFTGIQIRGNEIISGTLYQHLPHDASMANTRVLTIGVSGLVGGPYVALMVGIISGLVRVYIGGADAYTYFISSIFIALLSGYFGRKAMRAHQYPTALKGALVGVVSEVIQMLCILVFSHHPQLSWNLFSFISIPMIMINSIGTAIFLSIILSTIRQEEETRAIQTHDVLQLANATLPYFRSGLNERSAKRAAEIILNLMQVSAVAITNRRDILTHVGAGCDHHVAQKAIITNLSKEAIRTGTLKEAYSREDIGCNNPNCPLEAAIVVPLYLREEVAGTLKLYFTDRTVITTSDKQMASGLAEIFSSQIELGQAEMQSALLRDAEIKSLQAQVNPHFFFNAINTISAMIRINSEKARDLLLQLSQFFRSNLQGARDNIITLEQELQQVEAYISLEQARYPDRFNIQFKIAPETKHANVPPFVLQILVENAIKHAFTHRKKDNRVLVETSTKSQHMRLSVTDNGRGIPEEKLPQLGKSSVSSESGTGSALENLNRRLTGLFGNQAQLHFDSNKKGTRIYCDIPYQHHKEALTHESYHR</sequence>
<evidence type="ECO:0000313" key="17">
    <source>
        <dbReference type="EMBL" id="POA09057.1"/>
    </source>
</evidence>
<evidence type="ECO:0000256" key="9">
    <source>
        <dbReference type="ARBA" id="ARBA00022840"/>
    </source>
</evidence>
<evidence type="ECO:0000256" key="14">
    <source>
        <dbReference type="SAM" id="MobiDB-lite"/>
    </source>
</evidence>
<evidence type="ECO:0000256" key="11">
    <source>
        <dbReference type="ARBA" id="ARBA00023012"/>
    </source>
</evidence>
<evidence type="ECO:0000256" key="6">
    <source>
        <dbReference type="ARBA" id="ARBA00022692"/>
    </source>
</evidence>
<proteinExistence type="predicted"/>
<feature type="transmembrane region" description="Helical" evidence="15">
    <location>
        <begin position="122"/>
        <end position="139"/>
    </location>
</feature>
<comment type="caution">
    <text evidence="17">The sequence shown here is derived from an EMBL/GenBank/DDBJ whole genome shotgun (WGS) entry which is preliminary data.</text>
</comment>
<dbReference type="InterPro" id="IPR036890">
    <property type="entry name" value="HATPase_C_sf"/>
</dbReference>
<dbReference type="Pfam" id="PF06580">
    <property type="entry name" value="His_kinase"/>
    <property type="match status" value="1"/>
</dbReference>
<keyword evidence="8 17" id="KW-0418">Kinase</keyword>
<dbReference type="GO" id="GO:0071555">
    <property type="term" value="P:cell wall organization"/>
    <property type="evidence" value="ECO:0007669"/>
    <property type="project" value="InterPro"/>
</dbReference>
<evidence type="ECO:0000256" key="2">
    <source>
        <dbReference type="ARBA" id="ARBA00004651"/>
    </source>
</evidence>
<evidence type="ECO:0000256" key="13">
    <source>
        <dbReference type="ARBA" id="ARBA00029830"/>
    </source>
</evidence>
<dbReference type="PROSITE" id="PS50109">
    <property type="entry name" value="HIS_KIN"/>
    <property type="match status" value="1"/>
</dbReference>
<feature type="transmembrane region" description="Helical" evidence="15">
    <location>
        <begin position="87"/>
        <end position="116"/>
    </location>
</feature>
<evidence type="ECO:0000256" key="7">
    <source>
        <dbReference type="ARBA" id="ARBA00022741"/>
    </source>
</evidence>
<feature type="domain" description="Histidine kinase" evidence="16">
    <location>
        <begin position="476"/>
        <end position="579"/>
    </location>
</feature>
<keyword evidence="4" id="KW-1003">Cell membrane</keyword>
<dbReference type="SUPFAM" id="SSF55874">
    <property type="entry name" value="ATPase domain of HSP90 chaperone/DNA topoisomerase II/histidine kinase"/>
    <property type="match status" value="1"/>
</dbReference>
<keyword evidence="10 15" id="KW-1133">Transmembrane helix</keyword>
<dbReference type="GO" id="GO:0000155">
    <property type="term" value="F:phosphorelay sensor kinase activity"/>
    <property type="evidence" value="ECO:0007669"/>
    <property type="project" value="InterPro"/>
</dbReference>
<feature type="transmembrane region" description="Helical" evidence="15">
    <location>
        <begin position="151"/>
        <end position="172"/>
    </location>
</feature>
<comment type="subcellular location">
    <subcellularLocation>
        <location evidence="2">Cell membrane</location>
        <topology evidence="2">Multi-pass membrane protein</topology>
    </subcellularLocation>
</comment>
<dbReference type="InterPro" id="IPR005467">
    <property type="entry name" value="His_kinase_dom"/>
</dbReference>
<keyword evidence="12 15" id="KW-0472">Membrane</keyword>
<keyword evidence="11" id="KW-0902">Two-component regulatory system</keyword>
<dbReference type="Gene3D" id="3.30.565.10">
    <property type="entry name" value="Histidine kinase-like ATPase, C-terminal domain"/>
    <property type="match status" value="1"/>
</dbReference>
<dbReference type="GeneID" id="98298323"/>
<evidence type="ECO:0000259" key="16">
    <source>
        <dbReference type="PROSITE" id="PS50109"/>
    </source>
</evidence>
<dbReference type="InterPro" id="IPR050640">
    <property type="entry name" value="Bact_2-comp_sensor_kinase"/>
</dbReference>